<protein>
    <submittedName>
        <fullName evidence="2">Rrf2 family protein</fullName>
    </submittedName>
</protein>
<dbReference type="InterPro" id="IPR036390">
    <property type="entry name" value="WH_DNA-bd_sf"/>
</dbReference>
<sequence>MYISARAEYAIRAMLALAVAHPDRVAAPALAASEEISLAYLQAILLDLRRAGLLFNRRGVDGGYSLARPTDSITVGDILRATGGALTSVRGEPAERATYDGAARGLSRVWLAVDAAIHDVLDRATLADVLADKVSI</sequence>
<dbReference type="PANTHER" id="PTHR33221">
    <property type="entry name" value="WINGED HELIX-TURN-HELIX TRANSCRIPTIONAL REGULATOR, RRF2 FAMILY"/>
    <property type="match status" value="1"/>
</dbReference>
<dbReference type="PROSITE" id="PS51197">
    <property type="entry name" value="HTH_RRF2_2"/>
    <property type="match status" value="1"/>
</dbReference>
<evidence type="ECO:0000256" key="1">
    <source>
        <dbReference type="ARBA" id="ARBA00023125"/>
    </source>
</evidence>
<accession>A0A0S4QSR7</accession>
<dbReference type="GO" id="GO:0003700">
    <property type="term" value="F:DNA-binding transcription factor activity"/>
    <property type="evidence" value="ECO:0007669"/>
    <property type="project" value="TreeGrafter"/>
</dbReference>
<dbReference type="SUPFAM" id="SSF46785">
    <property type="entry name" value="Winged helix' DNA-binding domain"/>
    <property type="match status" value="1"/>
</dbReference>
<dbReference type="EMBL" id="FAOZ01000017">
    <property type="protein sequence ID" value="CUU58175.1"/>
    <property type="molecule type" value="Genomic_DNA"/>
</dbReference>
<dbReference type="PANTHER" id="PTHR33221:SF5">
    <property type="entry name" value="HTH-TYPE TRANSCRIPTIONAL REGULATOR ISCR"/>
    <property type="match status" value="1"/>
</dbReference>
<dbReference type="GO" id="GO:0005829">
    <property type="term" value="C:cytosol"/>
    <property type="evidence" value="ECO:0007669"/>
    <property type="project" value="TreeGrafter"/>
</dbReference>
<dbReference type="Pfam" id="PF02082">
    <property type="entry name" value="Rrf2"/>
    <property type="match status" value="1"/>
</dbReference>
<dbReference type="NCBIfam" id="TIGR00738">
    <property type="entry name" value="rrf2_super"/>
    <property type="match status" value="1"/>
</dbReference>
<dbReference type="AlphaFoldDB" id="A0A0S4QSR7"/>
<proteinExistence type="predicted"/>
<dbReference type="Gene3D" id="1.10.10.10">
    <property type="entry name" value="Winged helix-like DNA-binding domain superfamily/Winged helix DNA-binding domain"/>
    <property type="match status" value="1"/>
</dbReference>
<organism evidence="2 3">
    <name type="scientific">Parafrankia irregularis</name>
    <dbReference type="NCBI Taxonomy" id="795642"/>
    <lineage>
        <taxon>Bacteria</taxon>
        <taxon>Bacillati</taxon>
        <taxon>Actinomycetota</taxon>
        <taxon>Actinomycetes</taxon>
        <taxon>Frankiales</taxon>
        <taxon>Frankiaceae</taxon>
        <taxon>Parafrankia</taxon>
    </lineage>
</organism>
<dbReference type="GO" id="GO:0003677">
    <property type="term" value="F:DNA binding"/>
    <property type="evidence" value="ECO:0007669"/>
    <property type="project" value="UniProtKB-KW"/>
</dbReference>
<dbReference type="Proteomes" id="UP000198802">
    <property type="component" value="Unassembled WGS sequence"/>
</dbReference>
<reference evidence="3" key="1">
    <citation type="submission" date="2015-11" db="EMBL/GenBank/DDBJ databases">
        <authorList>
            <person name="Varghese N."/>
        </authorList>
    </citation>
    <scope>NUCLEOTIDE SEQUENCE [LARGE SCALE GENOMIC DNA]</scope>
    <source>
        <strain evidence="3">DSM 45899</strain>
    </source>
</reference>
<gene>
    <name evidence="2" type="ORF">Ga0074812_11784</name>
</gene>
<name>A0A0S4QSR7_9ACTN</name>
<dbReference type="RefSeq" id="WP_091280856.1">
    <property type="nucleotide sequence ID" value="NZ_FAOZ01000017.1"/>
</dbReference>
<evidence type="ECO:0000313" key="3">
    <source>
        <dbReference type="Proteomes" id="UP000198802"/>
    </source>
</evidence>
<keyword evidence="1" id="KW-0238">DNA-binding</keyword>
<keyword evidence="3" id="KW-1185">Reference proteome</keyword>
<dbReference type="InterPro" id="IPR036388">
    <property type="entry name" value="WH-like_DNA-bd_sf"/>
</dbReference>
<dbReference type="InterPro" id="IPR000944">
    <property type="entry name" value="Tscrpt_reg_Rrf2"/>
</dbReference>
<evidence type="ECO:0000313" key="2">
    <source>
        <dbReference type="EMBL" id="CUU58175.1"/>
    </source>
</evidence>